<dbReference type="Proteomes" id="UP000541535">
    <property type="component" value="Unassembled WGS sequence"/>
</dbReference>
<evidence type="ECO:0000313" key="2">
    <source>
        <dbReference type="Proteomes" id="UP000541535"/>
    </source>
</evidence>
<gene>
    <name evidence="1" type="ORF">FHS03_003200</name>
</gene>
<comment type="caution">
    <text evidence="1">The sequence shown here is derived from an EMBL/GenBank/DDBJ whole genome shotgun (WGS) entry which is preliminary data.</text>
</comment>
<organism evidence="1 2">
    <name type="scientific">Pseudoduganella violacea</name>
    <dbReference type="NCBI Taxonomy" id="1715466"/>
    <lineage>
        <taxon>Bacteria</taxon>
        <taxon>Pseudomonadati</taxon>
        <taxon>Pseudomonadota</taxon>
        <taxon>Betaproteobacteria</taxon>
        <taxon>Burkholderiales</taxon>
        <taxon>Oxalobacteraceae</taxon>
        <taxon>Telluria group</taxon>
        <taxon>Pseudoduganella</taxon>
    </lineage>
</organism>
<protein>
    <submittedName>
        <fullName evidence="1">Uncharacterized protein</fullName>
    </submittedName>
</protein>
<sequence length="107" mass="12377">MTPDTLQFKKQEIIEVLRNIEGIVVSLDRLTMAHADMPEDLWKEAVFEYFLKSKALMALPSCRAILSAPFCTELEDDDMGELERAMDGAEYWSYKDFMSRHPENSKP</sequence>
<keyword evidence="2" id="KW-1185">Reference proteome</keyword>
<dbReference type="RefSeq" id="WP_183441917.1">
    <property type="nucleotide sequence ID" value="NZ_JACHXD010000008.1"/>
</dbReference>
<proteinExistence type="predicted"/>
<accession>A0A7W5FUW2</accession>
<evidence type="ECO:0000313" key="1">
    <source>
        <dbReference type="EMBL" id="MBB3120141.1"/>
    </source>
</evidence>
<reference evidence="1 2" key="1">
    <citation type="submission" date="2020-08" db="EMBL/GenBank/DDBJ databases">
        <title>Genomic Encyclopedia of Type Strains, Phase III (KMG-III): the genomes of soil and plant-associated and newly described type strains.</title>
        <authorList>
            <person name="Whitman W."/>
        </authorList>
    </citation>
    <scope>NUCLEOTIDE SEQUENCE [LARGE SCALE GENOMIC DNA]</scope>
    <source>
        <strain evidence="1 2">CECT 8897</strain>
    </source>
</reference>
<name>A0A7W5FUW2_9BURK</name>
<dbReference type="EMBL" id="JACHXD010000008">
    <property type="protein sequence ID" value="MBB3120141.1"/>
    <property type="molecule type" value="Genomic_DNA"/>
</dbReference>
<dbReference type="AlphaFoldDB" id="A0A7W5FUW2"/>